<protein>
    <submittedName>
        <fullName evidence="3">Secreted protein</fullName>
    </submittedName>
</protein>
<keyword evidence="2" id="KW-1185">Reference proteome</keyword>
<organism evidence="3">
    <name type="scientific">Nippostrongylus brasiliensis</name>
    <name type="common">Rat hookworm</name>
    <dbReference type="NCBI Taxonomy" id="27835"/>
    <lineage>
        <taxon>Eukaryota</taxon>
        <taxon>Metazoa</taxon>
        <taxon>Ecdysozoa</taxon>
        <taxon>Nematoda</taxon>
        <taxon>Chromadorea</taxon>
        <taxon>Rhabditida</taxon>
        <taxon>Rhabditina</taxon>
        <taxon>Rhabditomorpha</taxon>
        <taxon>Strongyloidea</taxon>
        <taxon>Heligmosomidae</taxon>
        <taxon>Nippostrongylus</taxon>
    </lineage>
</organism>
<dbReference type="AlphaFoldDB" id="A0A0N4YKS2"/>
<evidence type="ECO:0000313" key="1">
    <source>
        <dbReference type="EMBL" id="VDL81319.1"/>
    </source>
</evidence>
<gene>
    <name evidence="1" type="ORF">NBR_LOCUS17662</name>
</gene>
<dbReference type="Proteomes" id="UP000271162">
    <property type="component" value="Unassembled WGS sequence"/>
</dbReference>
<dbReference type="WBParaSite" id="NBR_0001766101-mRNA-1">
    <property type="protein sequence ID" value="NBR_0001766101-mRNA-1"/>
    <property type="gene ID" value="NBR_0001766101"/>
</dbReference>
<reference evidence="3" key="1">
    <citation type="submission" date="2017-02" db="UniProtKB">
        <authorList>
            <consortium name="WormBaseParasite"/>
        </authorList>
    </citation>
    <scope>IDENTIFICATION</scope>
</reference>
<name>A0A0N4YKS2_NIPBR</name>
<evidence type="ECO:0000313" key="3">
    <source>
        <dbReference type="WBParaSite" id="NBR_0001766101-mRNA-1"/>
    </source>
</evidence>
<proteinExistence type="predicted"/>
<evidence type="ECO:0000313" key="2">
    <source>
        <dbReference type="Proteomes" id="UP000271162"/>
    </source>
</evidence>
<dbReference type="EMBL" id="UYSL01022897">
    <property type="protein sequence ID" value="VDL81319.1"/>
    <property type="molecule type" value="Genomic_DNA"/>
</dbReference>
<reference evidence="1 2" key="2">
    <citation type="submission" date="2018-11" db="EMBL/GenBank/DDBJ databases">
        <authorList>
            <consortium name="Pathogen Informatics"/>
        </authorList>
    </citation>
    <scope>NUCLEOTIDE SEQUENCE [LARGE SCALE GENOMIC DNA]</scope>
</reference>
<accession>A0A0N4YKS2</accession>
<sequence length="77" mass="8364">MLTSRAGSLVPLPTIRLSITSGIVAILLHQLTCQPGSDAGGDTLPQILARDGQTFRGIRRLQRPRDPPSEWSNCIEL</sequence>